<sequence>MRRFIFIATRTKFIRRIPFRAYNARPIIAARSYAPKVIAAAIGIAAAVPLVAAAAPEKKAIYHDKAIAHFKNKDWITHLNSPEKNLKAFVQTLEYALYCTKNAPEFKTISKIQFDELIKKLIELDTNANINKPASKFKMHYLKIFDDAYGFNNLSKPVEIINTLVRLRLEWTSPIWLNILLKIHNESTEKEIVNELISFTPANYTTIRLPPYDNSNPVYEQTEALFNIIKTMISRSKKKIIVDGYYKLLYDYERFYFFASNDLIRSSETGQYLVQVLAVEKFSHQEVYKILKYLIALNPHVSAQRELLIPILVKLGNSHDDETKAFLSFLVNTIVVGQSLEEREALGEIYQRVRYRSGLGYDGSYAFAAYISSKHPQFPTG</sequence>
<gene>
    <name evidence="1" type="ORF">Hyperionvirus2_122</name>
</gene>
<organism evidence="1">
    <name type="scientific">Hyperionvirus sp</name>
    <dbReference type="NCBI Taxonomy" id="2487770"/>
    <lineage>
        <taxon>Viruses</taxon>
        <taxon>Varidnaviria</taxon>
        <taxon>Bamfordvirae</taxon>
        <taxon>Nucleocytoviricota</taxon>
        <taxon>Megaviricetes</taxon>
        <taxon>Imitervirales</taxon>
        <taxon>Mimiviridae</taxon>
        <taxon>Klosneuvirinae</taxon>
    </lineage>
</organism>
<dbReference type="EMBL" id="MK072384">
    <property type="protein sequence ID" value="AYV82754.1"/>
    <property type="molecule type" value="Genomic_DNA"/>
</dbReference>
<accession>A0A3G5A899</accession>
<proteinExistence type="predicted"/>
<reference evidence="1" key="1">
    <citation type="submission" date="2018-10" db="EMBL/GenBank/DDBJ databases">
        <title>Hidden diversity of soil giant viruses.</title>
        <authorList>
            <person name="Schulz F."/>
            <person name="Alteio L."/>
            <person name="Goudeau D."/>
            <person name="Ryan E.M."/>
            <person name="Malmstrom R.R."/>
            <person name="Blanchard J."/>
            <person name="Woyke T."/>
        </authorList>
    </citation>
    <scope>NUCLEOTIDE SEQUENCE</scope>
    <source>
        <strain evidence="1">HYV1</strain>
    </source>
</reference>
<protein>
    <submittedName>
        <fullName evidence="1">Uncharacterized protein</fullName>
    </submittedName>
</protein>
<name>A0A3G5A899_9VIRU</name>
<evidence type="ECO:0000313" key="1">
    <source>
        <dbReference type="EMBL" id="AYV82754.1"/>
    </source>
</evidence>